<accession>A0AAW5JVA4</accession>
<comment type="similarity">
    <text evidence="1">Belongs to the 'GDXG' lipolytic enzyme family.</text>
</comment>
<dbReference type="EMBL" id="JANFYS010000025">
    <property type="protein sequence ID" value="MCQ4771140.1"/>
    <property type="molecule type" value="Genomic_DNA"/>
</dbReference>
<gene>
    <name evidence="4" type="primary">aes</name>
    <name evidence="4" type="ORF">NE579_11805</name>
</gene>
<dbReference type="AlphaFoldDB" id="A0AAW5JVA4"/>
<dbReference type="PANTHER" id="PTHR48081:SF8">
    <property type="entry name" value="ALPHA_BETA HYDROLASE FOLD-3 DOMAIN-CONTAINING PROTEIN-RELATED"/>
    <property type="match status" value="1"/>
</dbReference>
<evidence type="ECO:0000259" key="3">
    <source>
        <dbReference type="Pfam" id="PF07859"/>
    </source>
</evidence>
<reference evidence="4" key="1">
    <citation type="submission" date="2022-06" db="EMBL/GenBank/DDBJ databases">
        <title>Isolation of gut microbiota from human fecal samples.</title>
        <authorList>
            <person name="Pamer E.G."/>
            <person name="Barat B."/>
            <person name="Waligurski E."/>
            <person name="Medina S."/>
            <person name="Paddock L."/>
            <person name="Mostad J."/>
        </authorList>
    </citation>
    <scope>NUCLEOTIDE SEQUENCE</scope>
    <source>
        <strain evidence="4">DFI.9.91</strain>
    </source>
</reference>
<evidence type="ECO:0000256" key="1">
    <source>
        <dbReference type="ARBA" id="ARBA00010515"/>
    </source>
</evidence>
<dbReference type="NCBIfam" id="NF007547">
    <property type="entry name" value="PRK10162.1"/>
    <property type="match status" value="1"/>
</dbReference>
<evidence type="ECO:0000256" key="2">
    <source>
        <dbReference type="ARBA" id="ARBA00022801"/>
    </source>
</evidence>
<dbReference type="GO" id="GO:0008126">
    <property type="term" value="F:acetylesterase activity"/>
    <property type="evidence" value="ECO:0007669"/>
    <property type="project" value="UniProtKB-EC"/>
</dbReference>
<name>A0AAW5JVA4_9FIRM</name>
<dbReference type="PROSITE" id="PS01173">
    <property type="entry name" value="LIPASE_GDXG_HIS"/>
    <property type="match status" value="1"/>
</dbReference>
<dbReference type="RefSeq" id="WP_256304397.1">
    <property type="nucleotide sequence ID" value="NZ_JANFYS010000025.1"/>
</dbReference>
<dbReference type="InterPro" id="IPR013094">
    <property type="entry name" value="AB_hydrolase_3"/>
</dbReference>
<sequence length="333" mass="37201">MEFFMPDRKPDYERNKPDPYPLLSESMRKVVDYQAAHAADAFDTNCSWDELRVKYVQERRFWNEGGPEAFKTVEVMVPGPIGDVPARIYYPDDKPEHSAVVFIHGGGYTVGSNDTHDRMMRSVMASSGCCVIGVDYHLAPEAKFPIPLYEAAAVVRYFQERGAEYGILPDKMALGGDSGGANLALGLNLYLRDTPGGNAFVKALLLYYGAFGMMDSCSFRLYGTLLDGMRRSDLAAYISYYATPEDQENPYYAAFLNDLSFGMPPVYMCCGDLDPLLDNTKTLEAFMKLYNVPTQVDIVPGALHAFMHYGRMMPEAVECLERSGAFCKAHLDQ</sequence>
<dbReference type="PANTHER" id="PTHR48081">
    <property type="entry name" value="AB HYDROLASE SUPERFAMILY PROTEIN C4A8.06C"/>
    <property type="match status" value="1"/>
</dbReference>
<dbReference type="InterPro" id="IPR002168">
    <property type="entry name" value="Lipase_GDXG_HIS_AS"/>
</dbReference>
<dbReference type="Proteomes" id="UP001204562">
    <property type="component" value="Unassembled WGS sequence"/>
</dbReference>
<dbReference type="Gene3D" id="3.40.50.1820">
    <property type="entry name" value="alpha/beta hydrolase"/>
    <property type="match status" value="1"/>
</dbReference>
<comment type="caution">
    <text evidence="4">The sequence shown here is derived from an EMBL/GenBank/DDBJ whole genome shotgun (WGS) entry which is preliminary data.</text>
</comment>
<keyword evidence="2 4" id="KW-0378">Hydrolase</keyword>
<dbReference type="SUPFAM" id="SSF53474">
    <property type="entry name" value="alpha/beta-Hydrolases"/>
    <property type="match status" value="1"/>
</dbReference>
<dbReference type="InterPro" id="IPR029058">
    <property type="entry name" value="AB_hydrolase_fold"/>
</dbReference>
<evidence type="ECO:0000313" key="4">
    <source>
        <dbReference type="EMBL" id="MCQ4771140.1"/>
    </source>
</evidence>
<organism evidence="4 5">
    <name type="scientific">Intestinimonas massiliensis</name>
    <name type="common">ex Afouda et al. 2020</name>
    <dbReference type="NCBI Taxonomy" id="1673721"/>
    <lineage>
        <taxon>Bacteria</taxon>
        <taxon>Bacillati</taxon>
        <taxon>Bacillota</taxon>
        <taxon>Clostridia</taxon>
        <taxon>Eubacteriales</taxon>
        <taxon>Intestinimonas</taxon>
    </lineage>
</organism>
<proteinExistence type="inferred from homology"/>
<dbReference type="InterPro" id="IPR050300">
    <property type="entry name" value="GDXG_lipolytic_enzyme"/>
</dbReference>
<evidence type="ECO:0000313" key="5">
    <source>
        <dbReference type="Proteomes" id="UP001204562"/>
    </source>
</evidence>
<protein>
    <submittedName>
        <fullName evidence="4">Acetyl esterase</fullName>
        <ecNumber evidence="4">3.1.1.6</ecNumber>
    </submittedName>
</protein>
<feature type="domain" description="Alpha/beta hydrolase fold-3" evidence="3">
    <location>
        <begin position="100"/>
        <end position="307"/>
    </location>
</feature>
<dbReference type="EC" id="3.1.1.6" evidence="4"/>
<dbReference type="Pfam" id="PF07859">
    <property type="entry name" value="Abhydrolase_3"/>
    <property type="match status" value="1"/>
</dbReference>